<evidence type="ECO:0000313" key="3">
    <source>
        <dbReference type="Proteomes" id="UP001642540"/>
    </source>
</evidence>
<accession>A0ABP1PSM4</accession>
<keyword evidence="3" id="KW-1185">Reference proteome</keyword>
<dbReference type="Proteomes" id="UP001642540">
    <property type="component" value="Unassembled WGS sequence"/>
</dbReference>
<name>A0ABP1PSM4_9HEXA</name>
<feature type="signal peptide" evidence="1">
    <location>
        <begin position="1"/>
        <end position="18"/>
    </location>
</feature>
<dbReference type="EMBL" id="CAXLJM020000009">
    <property type="protein sequence ID" value="CAL8075882.1"/>
    <property type="molecule type" value="Genomic_DNA"/>
</dbReference>
<sequence>MSFQKFAFISTLVCLSVGLPFPFQLDENCFINFVGTGFQTESLTPFMNRFPAESTSTYTFSIRSLCSNFSTEEDLYESAENITLQESYFRYNFKLTGSCLAFILSTPTFNDTVTAIHQSGFGTSDEVIFFVYLRTLVEWKDQLEKFSALHLHSPYVFHANVVFMGINSSYSGVHCYFCPPNPLRLHPLHPSSFQTFVNLKRFVKKLNSDGHG</sequence>
<gene>
    <name evidence="2" type="ORF">ODALV1_LOCUS3306</name>
</gene>
<proteinExistence type="predicted"/>
<feature type="chain" id="PRO_5045163263" evidence="1">
    <location>
        <begin position="19"/>
        <end position="212"/>
    </location>
</feature>
<protein>
    <submittedName>
        <fullName evidence="2">Uncharacterized protein</fullName>
    </submittedName>
</protein>
<keyword evidence="1" id="KW-0732">Signal</keyword>
<reference evidence="2 3" key="1">
    <citation type="submission" date="2024-08" db="EMBL/GenBank/DDBJ databases">
        <authorList>
            <person name="Cucini C."/>
            <person name="Frati F."/>
        </authorList>
    </citation>
    <scope>NUCLEOTIDE SEQUENCE [LARGE SCALE GENOMIC DNA]</scope>
</reference>
<evidence type="ECO:0000256" key="1">
    <source>
        <dbReference type="SAM" id="SignalP"/>
    </source>
</evidence>
<evidence type="ECO:0000313" key="2">
    <source>
        <dbReference type="EMBL" id="CAL8075882.1"/>
    </source>
</evidence>
<organism evidence="2 3">
    <name type="scientific">Orchesella dallaii</name>
    <dbReference type="NCBI Taxonomy" id="48710"/>
    <lineage>
        <taxon>Eukaryota</taxon>
        <taxon>Metazoa</taxon>
        <taxon>Ecdysozoa</taxon>
        <taxon>Arthropoda</taxon>
        <taxon>Hexapoda</taxon>
        <taxon>Collembola</taxon>
        <taxon>Entomobryomorpha</taxon>
        <taxon>Entomobryoidea</taxon>
        <taxon>Orchesellidae</taxon>
        <taxon>Orchesellinae</taxon>
        <taxon>Orchesella</taxon>
    </lineage>
</organism>
<comment type="caution">
    <text evidence="2">The sequence shown here is derived from an EMBL/GenBank/DDBJ whole genome shotgun (WGS) entry which is preliminary data.</text>
</comment>